<dbReference type="InterPro" id="IPR001789">
    <property type="entry name" value="Sig_transdc_resp-reg_receiver"/>
</dbReference>
<keyword evidence="4" id="KW-0238">DNA-binding</keyword>
<feature type="domain" description="HTH LytTR-type" evidence="3">
    <location>
        <begin position="135"/>
        <end position="239"/>
    </location>
</feature>
<proteinExistence type="predicted"/>
<accession>A0A919XW68</accession>
<reference evidence="4 5" key="1">
    <citation type="submission" date="2021-03" db="EMBL/GenBank/DDBJ databases">
        <title>Antimicrobial resistance genes in bacteria isolated from Japanese honey, and their potential for conferring macrolide and lincosamide resistance in the American foulbrood pathogen Paenibacillus larvae.</title>
        <authorList>
            <person name="Okamoto M."/>
            <person name="Kumagai M."/>
            <person name="Kanamori H."/>
            <person name="Takamatsu D."/>
        </authorList>
    </citation>
    <scope>NUCLEOTIDE SEQUENCE [LARGE SCALE GENOMIC DNA]</scope>
    <source>
        <strain evidence="4 5">J41TS12</strain>
    </source>
</reference>
<evidence type="ECO:0000256" key="1">
    <source>
        <dbReference type="PROSITE-ProRule" id="PRU00169"/>
    </source>
</evidence>
<evidence type="ECO:0000259" key="3">
    <source>
        <dbReference type="PROSITE" id="PS50930"/>
    </source>
</evidence>
<dbReference type="AlphaFoldDB" id="A0A919XW68"/>
<comment type="caution">
    <text evidence="4">The sequence shown here is derived from an EMBL/GenBank/DDBJ whole genome shotgun (WGS) entry which is preliminary data.</text>
</comment>
<dbReference type="PANTHER" id="PTHR37299">
    <property type="entry name" value="TRANSCRIPTIONAL REGULATOR-RELATED"/>
    <property type="match status" value="1"/>
</dbReference>
<dbReference type="PANTHER" id="PTHR37299:SF1">
    <property type="entry name" value="STAGE 0 SPORULATION PROTEIN A HOMOLOG"/>
    <property type="match status" value="1"/>
</dbReference>
<dbReference type="Gene3D" id="2.40.50.1020">
    <property type="entry name" value="LytTr DNA-binding domain"/>
    <property type="match status" value="1"/>
</dbReference>
<dbReference type="PROSITE" id="PS50110">
    <property type="entry name" value="RESPONSE_REGULATORY"/>
    <property type="match status" value="1"/>
</dbReference>
<dbReference type="Pfam" id="PF00072">
    <property type="entry name" value="Response_reg"/>
    <property type="match status" value="1"/>
</dbReference>
<keyword evidence="5" id="KW-1185">Reference proteome</keyword>
<dbReference type="Proteomes" id="UP000681162">
    <property type="component" value="Unassembled WGS sequence"/>
</dbReference>
<protein>
    <submittedName>
        <fullName evidence="4">DNA-binding response regulator</fullName>
    </submittedName>
</protein>
<dbReference type="EMBL" id="BORR01000008">
    <property type="protein sequence ID" value="GIO37747.1"/>
    <property type="molecule type" value="Genomic_DNA"/>
</dbReference>
<sequence length="246" mass="28499">MYRIAICDDEEKQRERVRQLLLALSVKSGIDFEVTAFEAGEHLIKYYERGGEPFHIFILDIEMNGRNGIETARRLREMKRQSEQIIFLTSYPEYMLESFDVITFQYLIKPVEPEIFEEKMLKVCRFFQESESDILIIKSAHEEIVLRQDDIIAIEVVKSLTVKNKLKFTTTHAVYEGKGLISGYASALKAERFLQIHRSILINLLHVHKFSGGQVVMSNGMQLPIGRSKMKEVKDACTKFMVLKAE</sequence>
<dbReference type="GO" id="GO:0003677">
    <property type="term" value="F:DNA binding"/>
    <property type="evidence" value="ECO:0007669"/>
    <property type="project" value="UniProtKB-KW"/>
</dbReference>
<feature type="modified residue" description="4-aspartylphosphate" evidence="1">
    <location>
        <position position="60"/>
    </location>
</feature>
<dbReference type="SMART" id="SM00448">
    <property type="entry name" value="REC"/>
    <property type="match status" value="1"/>
</dbReference>
<evidence type="ECO:0000313" key="5">
    <source>
        <dbReference type="Proteomes" id="UP000681162"/>
    </source>
</evidence>
<name>A0A919XW68_9BACL</name>
<evidence type="ECO:0000259" key="2">
    <source>
        <dbReference type="PROSITE" id="PS50110"/>
    </source>
</evidence>
<organism evidence="4 5">
    <name type="scientific">Paenibacillus antibioticophila</name>
    <dbReference type="NCBI Taxonomy" id="1274374"/>
    <lineage>
        <taxon>Bacteria</taxon>
        <taxon>Bacillati</taxon>
        <taxon>Bacillota</taxon>
        <taxon>Bacilli</taxon>
        <taxon>Bacillales</taxon>
        <taxon>Paenibacillaceae</taxon>
        <taxon>Paenibacillus</taxon>
    </lineage>
</organism>
<dbReference type="InterPro" id="IPR046947">
    <property type="entry name" value="LytR-like"/>
</dbReference>
<dbReference type="Pfam" id="PF04397">
    <property type="entry name" value="LytTR"/>
    <property type="match status" value="1"/>
</dbReference>
<dbReference type="GO" id="GO:0000156">
    <property type="term" value="F:phosphorelay response regulator activity"/>
    <property type="evidence" value="ECO:0007669"/>
    <property type="project" value="InterPro"/>
</dbReference>
<dbReference type="PROSITE" id="PS50930">
    <property type="entry name" value="HTH_LYTTR"/>
    <property type="match status" value="1"/>
</dbReference>
<dbReference type="RefSeq" id="WP_212939979.1">
    <property type="nucleotide sequence ID" value="NZ_BORR01000008.1"/>
</dbReference>
<evidence type="ECO:0000313" key="4">
    <source>
        <dbReference type="EMBL" id="GIO37747.1"/>
    </source>
</evidence>
<feature type="domain" description="Response regulatory" evidence="2">
    <location>
        <begin position="3"/>
        <end position="124"/>
    </location>
</feature>
<dbReference type="InterPro" id="IPR011006">
    <property type="entry name" value="CheY-like_superfamily"/>
</dbReference>
<dbReference type="InterPro" id="IPR007492">
    <property type="entry name" value="LytTR_DNA-bd_dom"/>
</dbReference>
<keyword evidence="1" id="KW-0597">Phosphoprotein</keyword>
<dbReference type="SMART" id="SM00850">
    <property type="entry name" value="LytTR"/>
    <property type="match status" value="1"/>
</dbReference>
<dbReference type="SUPFAM" id="SSF52172">
    <property type="entry name" value="CheY-like"/>
    <property type="match status" value="1"/>
</dbReference>
<gene>
    <name evidence="4" type="primary">rgbR</name>
    <name evidence="4" type="ORF">J41TS12_26080</name>
</gene>
<dbReference type="Gene3D" id="3.40.50.2300">
    <property type="match status" value="1"/>
</dbReference>